<protein>
    <recommendedName>
        <fullName evidence="1">Transposase IS204/IS1001/IS1096/IS1165 DDE domain-containing protein</fullName>
    </recommendedName>
</protein>
<feature type="domain" description="Transposase IS204/IS1001/IS1096/IS1165 DDE" evidence="1">
    <location>
        <begin position="58"/>
        <end position="151"/>
    </location>
</feature>
<gene>
    <name evidence="2" type="ORF">RHRU231_680028</name>
</gene>
<sequence length="174" mass="19784">MGWVGVVRRPLLSRPVIRWFRLSATRWADLSGCPQSIPTHSLELTPGPTVQVAVFKLEHPALHRASLLKESLRLVFQMRHEDAVVELDRRIGWARRCQIPEFVALQRSTVTHRDSILTAIEHGLPNGRIKSVNTKIRLITRVAIGFRSPEASLLWPCSDSAAIHHNYQPEITHE</sequence>
<dbReference type="InterPro" id="IPR047951">
    <property type="entry name" value="Transpos_ISL3"/>
</dbReference>
<dbReference type="Proteomes" id="UP000042997">
    <property type="component" value="Unassembled WGS sequence"/>
</dbReference>
<proteinExistence type="predicted"/>
<reference evidence="2 3" key="1">
    <citation type="journal article" date="2014" name="Genome Announc.">
        <title>Draft Genome Sequence of Propane- and Butane-Oxidizing Actinobacterium Rhodococcus ruber IEGM 231.</title>
        <authorList>
            <person name="Ivshina I.B."/>
            <person name="Kuyukina M.S."/>
            <person name="Krivoruchko A.V."/>
            <person name="Barbe V."/>
            <person name="Fischer C."/>
        </authorList>
    </citation>
    <scope>NUCLEOTIDE SEQUENCE [LARGE SCALE GENOMIC DNA]</scope>
</reference>
<organism evidence="2 3">
    <name type="scientific">Rhodococcus ruber</name>
    <dbReference type="NCBI Taxonomy" id="1830"/>
    <lineage>
        <taxon>Bacteria</taxon>
        <taxon>Bacillati</taxon>
        <taxon>Actinomycetota</taxon>
        <taxon>Actinomycetes</taxon>
        <taxon>Mycobacteriales</taxon>
        <taxon>Nocardiaceae</taxon>
        <taxon>Rhodococcus</taxon>
    </lineage>
</organism>
<dbReference type="PANTHER" id="PTHR33498:SF1">
    <property type="entry name" value="TRANSPOSASE FOR INSERTION SEQUENCE ELEMENT IS1557"/>
    <property type="match status" value="1"/>
</dbReference>
<accession>A0A098BNE3</accession>
<dbReference type="EMBL" id="CCSD01000081">
    <property type="protein sequence ID" value="CDZ90259.1"/>
    <property type="molecule type" value="Genomic_DNA"/>
</dbReference>
<dbReference type="Pfam" id="PF01610">
    <property type="entry name" value="DDE_Tnp_ISL3"/>
    <property type="match status" value="1"/>
</dbReference>
<name>A0A098BNE3_9NOCA</name>
<evidence type="ECO:0000313" key="3">
    <source>
        <dbReference type="Proteomes" id="UP000042997"/>
    </source>
</evidence>
<dbReference type="AlphaFoldDB" id="A0A098BNE3"/>
<evidence type="ECO:0000313" key="2">
    <source>
        <dbReference type="EMBL" id="CDZ90259.1"/>
    </source>
</evidence>
<dbReference type="PANTHER" id="PTHR33498">
    <property type="entry name" value="TRANSPOSASE FOR INSERTION SEQUENCE ELEMENT IS1557"/>
    <property type="match status" value="1"/>
</dbReference>
<dbReference type="InterPro" id="IPR002560">
    <property type="entry name" value="Transposase_DDE"/>
</dbReference>
<evidence type="ECO:0000259" key="1">
    <source>
        <dbReference type="Pfam" id="PF01610"/>
    </source>
</evidence>